<comment type="caution">
    <text evidence="1">The sequence shown here is derived from an EMBL/GenBank/DDBJ whole genome shotgun (WGS) entry which is preliminary data.</text>
</comment>
<sequence>MLIARYAGAVGLAGGRRYQNVSLAMRRSRHSTISSRTLTTRSSTAIALVRQNLVRVVAQTRLQSTAPGTRHVQFPPPNPQPLNFSPPKRPLYQRLLLFLLIASTGFLIGAGMAAAPAADTARHLLNPPTDEETLQLFAQDLQAATHAATVDAYIQSHPFVEVLRQQYKYIESRPHLKIPPALRPNNLTGGTLLGETKIATPPLTFTTPDGSDFVSIQYLGPSLCGHPGIIHGGLLATLLDEGLARCCFPALPNKVGVTASLKIDYRKPCMAEQYVVLRARTTKVDGRKAWVVGHIETLPAPDAGSYTEDAEWRGEDDKKGPVKLVEAEALFVEPKQAATMQRIYSTQSDSAVDLQRKKREAEEKAKKGQAVGGEGANGIS</sequence>
<keyword evidence="2" id="KW-1185">Reference proteome</keyword>
<evidence type="ECO:0000313" key="2">
    <source>
        <dbReference type="Proteomes" id="UP001186974"/>
    </source>
</evidence>
<reference evidence="1" key="1">
    <citation type="submission" date="2024-09" db="EMBL/GenBank/DDBJ databases">
        <title>Black Yeasts Isolated from many extreme environments.</title>
        <authorList>
            <person name="Coleine C."/>
            <person name="Stajich J.E."/>
            <person name="Selbmann L."/>
        </authorList>
    </citation>
    <scope>NUCLEOTIDE SEQUENCE</scope>
    <source>
        <strain evidence="1">CCFEE 5737</strain>
    </source>
</reference>
<accession>A0ACC3DV54</accession>
<protein>
    <submittedName>
        <fullName evidence="1">Uncharacterized protein</fullName>
    </submittedName>
</protein>
<proteinExistence type="predicted"/>
<evidence type="ECO:0000313" key="1">
    <source>
        <dbReference type="EMBL" id="KAK3080565.1"/>
    </source>
</evidence>
<organism evidence="1 2">
    <name type="scientific">Coniosporium uncinatum</name>
    <dbReference type="NCBI Taxonomy" id="93489"/>
    <lineage>
        <taxon>Eukaryota</taxon>
        <taxon>Fungi</taxon>
        <taxon>Dikarya</taxon>
        <taxon>Ascomycota</taxon>
        <taxon>Pezizomycotina</taxon>
        <taxon>Dothideomycetes</taxon>
        <taxon>Dothideomycetes incertae sedis</taxon>
        <taxon>Coniosporium</taxon>
    </lineage>
</organism>
<gene>
    <name evidence="1" type="ORF">LTS18_000217</name>
</gene>
<name>A0ACC3DV54_9PEZI</name>
<dbReference type="Proteomes" id="UP001186974">
    <property type="component" value="Unassembled WGS sequence"/>
</dbReference>
<dbReference type="EMBL" id="JAWDJW010000505">
    <property type="protein sequence ID" value="KAK3080565.1"/>
    <property type="molecule type" value="Genomic_DNA"/>
</dbReference>